<accession>A0A166HVK8</accession>
<comment type="caution">
    <text evidence="2">The sequence shown here is derived from an EMBL/GenBank/DDBJ whole genome shotgun (WGS) entry which is preliminary data.</text>
</comment>
<feature type="region of interest" description="Disordered" evidence="1">
    <location>
        <begin position="122"/>
        <end position="148"/>
    </location>
</feature>
<dbReference type="EMBL" id="LIIN01000048">
    <property type="protein sequence ID" value="KZX21224.1"/>
    <property type="molecule type" value="Genomic_DNA"/>
</dbReference>
<evidence type="ECO:0000313" key="3">
    <source>
        <dbReference type="Proteomes" id="UP000076717"/>
    </source>
</evidence>
<evidence type="ECO:0000313" key="2">
    <source>
        <dbReference type="EMBL" id="KZX21224.1"/>
    </source>
</evidence>
<protein>
    <submittedName>
        <fullName evidence="2">Uncharacterized protein</fullName>
    </submittedName>
</protein>
<feature type="compositionally biased region" description="Basic and acidic residues" evidence="1">
    <location>
        <begin position="129"/>
        <end position="140"/>
    </location>
</feature>
<gene>
    <name evidence="2" type="ORF">ACH61_01639</name>
</gene>
<keyword evidence="3" id="KW-1185">Reference proteome</keyword>
<name>A0A166HVK8_9MICO</name>
<proteinExistence type="predicted"/>
<dbReference type="AlphaFoldDB" id="A0A166HVK8"/>
<evidence type="ECO:0000256" key="1">
    <source>
        <dbReference type="SAM" id="MobiDB-lite"/>
    </source>
</evidence>
<sequence>MVRRVRPLRAPAVDLDFVQHLPMGREADPLLEFVSRLERVRSWNADTSYGVMAARSLTDLTEVSLASVGFVESPYPEGLAGQEVLESGVDPEVVDEYAALPAVLTVLDGHVEGLRTSGGYQRHLSQRRNPSEFEAHDMDSTRWGNKPRGAIVTSTADDHFPGMWFAHRAARDTLDGVDAWRVEADIGPGLVIGSAVEWCDCSIRFAAEDGGIRWQNVAHEYSRVSVTALAVARIDCCEFSYRGAVVSPGFWGGGDDGVASSGCRPETRTDHLLRGDPFT</sequence>
<reference evidence="2 3" key="1">
    <citation type="submission" date="2015-08" db="EMBL/GenBank/DDBJ databases">
        <title>Draft Genome Sequence of Rathayibacter sp. Strain VKM Ac-2596 Isolated from Leaf Gall Induced by Plant-Parasitic Nematodes.</title>
        <authorList>
            <person name="Vasilenko O.V."/>
            <person name="Starodumova I.P."/>
            <person name="Tarlachkov S.V."/>
            <person name="Dorofeeva L.V."/>
            <person name="Evtushenko L.I."/>
        </authorList>
    </citation>
    <scope>NUCLEOTIDE SEQUENCE [LARGE SCALE GENOMIC DNA]</scope>
    <source>
        <strain evidence="2 3">VKM Ac-2596</strain>
    </source>
</reference>
<dbReference type="Proteomes" id="UP000076717">
    <property type="component" value="Unassembled WGS sequence"/>
</dbReference>
<organism evidence="2 3">
    <name type="scientific">Rathayibacter tanaceti</name>
    <dbReference type="NCBI Taxonomy" id="1671680"/>
    <lineage>
        <taxon>Bacteria</taxon>
        <taxon>Bacillati</taxon>
        <taxon>Actinomycetota</taxon>
        <taxon>Actinomycetes</taxon>
        <taxon>Micrococcales</taxon>
        <taxon>Microbacteriaceae</taxon>
        <taxon>Rathayibacter</taxon>
    </lineage>
</organism>